<dbReference type="SUPFAM" id="SSF100920">
    <property type="entry name" value="Heat shock protein 70kD (HSP70), peptide-binding domain"/>
    <property type="match status" value="1"/>
</dbReference>
<dbReference type="Pfam" id="PF00012">
    <property type="entry name" value="HSP70"/>
    <property type="match status" value="1"/>
</dbReference>
<reference evidence="4" key="1">
    <citation type="submission" date="2020-03" db="EMBL/GenBank/DDBJ databases">
        <title>Studies in the Genomics of Life Span.</title>
        <authorList>
            <person name="Glass D."/>
        </authorList>
    </citation>
    <scope>NUCLEOTIDE SEQUENCE</scope>
    <source>
        <strain evidence="4">SUZIE</strain>
        <tissue evidence="4">Muscle</tissue>
    </source>
</reference>
<comment type="similarity">
    <text evidence="1">Belongs to the heat shock protein 70 family.</text>
</comment>
<dbReference type="AlphaFoldDB" id="A0AA41SW84"/>
<keyword evidence="2" id="KW-0547">Nucleotide-binding</keyword>
<dbReference type="InterPro" id="IPR013126">
    <property type="entry name" value="Hsp_70_fam"/>
</dbReference>
<organism evidence="4 5">
    <name type="scientific">Sciurus carolinensis</name>
    <name type="common">Eastern gray squirrel</name>
    <dbReference type="NCBI Taxonomy" id="30640"/>
    <lineage>
        <taxon>Eukaryota</taxon>
        <taxon>Metazoa</taxon>
        <taxon>Chordata</taxon>
        <taxon>Craniata</taxon>
        <taxon>Vertebrata</taxon>
        <taxon>Euteleostomi</taxon>
        <taxon>Mammalia</taxon>
        <taxon>Eutheria</taxon>
        <taxon>Euarchontoglires</taxon>
        <taxon>Glires</taxon>
        <taxon>Rodentia</taxon>
        <taxon>Sciuromorpha</taxon>
        <taxon>Sciuridae</taxon>
        <taxon>Sciurinae</taxon>
        <taxon>Sciurini</taxon>
        <taxon>Sciurus</taxon>
    </lineage>
</organism>
<dbReference type="GO" id="GO:0140662">
    <property type="term" value="F:ATP-dependent protein folding chaperone"/>
    <property type="evidence" value="ECO:0007669"/>
    <property type="project" value="InterPro"/>
</dbReference>
<comment type="caution">
    <text evidence="4">The sequence shown here is derived from an EMBL/GenBank/DDBJ whole genome shotgun (WGS) entry which is preliminary data.</text>
</comment>
<gene>
    <name evidence="4" type="ORF">SUZIE_124735</name>
</gene>
<dbReference type="GO" id="GO:0005524">
    <property type="term" value="F:ATP binding"/>
    <property type="evidence" value="ECO:0007669"/>
    <property type="project" value="UniProtKB-KW"/>
</dbReference>
<keyword evidence="4" id="KW-0346">Stress response</keyword>
<evidence type="ECO:0000256" key="1">
    <source>
        <dbReference type="ARBA" id="ARBA00007381"/>
    </source>
</evidence>
<evidence type="ECO:0000256" key="2">
    <source>
        <dbReference type="ARBA" id="ARBA00022741"/>
    </source>
</evidence>
<dbReference type="Gene3D" id="2.60.34.10">
    <property type="entry name" value="Substrate Binding Domain Of DNAk, Chain A, domain 1"/>
    <property type="match status" value="1"/>
</dbReference>
<proteinExistence type="inferred from homology"/>
<dbReference type="InterPro" id="IPR029047">
    <property type="entry name" value="HSP70_peptide-bd_sf"/>
</dbReference>
<protein>
    <submittedName>
        <fullName evidence="4">Heat shock cognate 71 kDa protein</fullName>
    </submittedName>
</protein>
<name>A0AA41SW84_SCICA</name>
<keyword evidence="3" id="KW-0067">ATP-binding</keyword>
<accession>A0AA41SW84</accession>
<keyword evidence="5" id="KW-1185">Reference proteome</keyword>
<sequence length="76" mass="8494">MQTFMTYCDNQPAVLIQVYEGEHAMTKDNKFELSGVPPAPQGVPQIAVIFDIDANGIFNISAVDKSTGREQDYYHQ</sequence>
<dbReference type="EMBL" id="JAATJV010212320">
    <property type="protein sequence ID" value="MBZ3873797.1"/>
    <property type="molecule type" value="Genomic_DNA"/>
</dbReference>
<evidence type="ECO:0000313" key="4">
    <source>
        <dbReference type="EMBL" id="MBZ3873797.1"/>
    </source>
</evidence>
<evidence type="ECO:0000313" key="5">
    <source>
        <dbReference type="Proteomes" id="UP001166674"/>
    </source>
</evidence>
<dbReference type="Proteomes" id="UP001166674">
    <property type="component" value="Unassembled WGS sequence"/>
</dbReference>
<evidence type="ECO:0000256" key="3">
    <source>
        <dbReference type="ARBA" id="ARBA00022840"/>
    </source>
</evidence>
<dbReference type="PANTHER" id="PTHR19375">
    <property type="entry name" value="HEAT SHOCK PROTEIN 70KDA"/>
    <property type="match status" value="1"/>
</dbReference>